<evidence type="ECO:0000256" key="2">
    <source>
        <dbReference type="SAM" id="Phobius"/>
    </source>
</evidence>
<dbReference type="EMBL" id="JGZO01000012">
    <property type="protein sequence ID" value="KFI93585.1"/>
    <property type="molecule type" value="Genomic_DNA"/>
</dbReference>
<evidence type="ECO:0000256" key="1">
    <source>
        <dbReference type="SAM" id="MobiDB-lite"/>
    </source>
</evidence>
<feature type="transmembrane region" description="Helical" evidence="2">
    <location>
        <begin position="86"/>
        <end position="111"/>
    </location>
</feature>
<name>A0A087DDI5_9BIFI</name>
<dbReference type="STRING" id="158787.BSCA_0073"/>
<feature type="transmembrane region" description="Helical" evidence="2">
    <location>
        <begin position="45"/>
        <end position="66"/>
    </location>
</feature>
<feature type="transmembrane region" description="Helical" evidence="2">
    <location>
        <begin position="132"/>
        <end position="157"/>
    </location>
</feature>
<dbReference type="eggNOG" id="COG0842">
    <property type="taxonomic scope" value="Bacteria"/>
</dbReference>
<dbReference type="OrthoDB" id="3243119at2"/>
<feature type="compositionally biased region" description="Basic and acidic residues" evidence="1">
    <location>
        <begin position="1"/>
        <end position="20"/>
    </location>
</feature>
<gene>
    <name evidence="3" type="ORF">BSCA_0073</name>
</gene>
<keyword evidence="2" id="KW-0472">Membrane</keyword>
<keyword evidence="4" id="KW-1185">Reference proteome</keyword>
<dbReference type="RefSeq" id="WP_033516777.1">
    <property type="nucleotide sequence ID" value="NZ_CAUPKV010000011.1"/>
</dbReference>
<organism evidence="3 4">
    <name type="scientific">Bifidobacterium scardovii</name>
    <dbReference type="NCBI Taxonomy" id="158787"/>
    <lineage>
        <taxon>Bacteria</taxon>
        <taxon>Bacillati</taxon>
        <taxon>Actinomycetota</taxon>
        <taxon>Actinomycetes</taxon>
        <taxon>Bifidobacteriales</taxon>
        <taxon>Bifidobacteriaceae</taxon>
        <taxon>Bifidobacterium</taxon>
    </lineage>
</organism>
<evidence type="ECO:0000313" key="3">
    <source>
        <dbReference type="EMBL" id="KFI93585.1"/>
    </source>
</evidence>
<feature type="region of interest" description="Disordered" evidence="1">
    <location>
        <begin position="1"/>
        <end position="22"/>
    </location>
</feature>
<keyword evidence="2" id="KW-0812">Transmembrane</keyword>
<dbReference type="GeneID" id="85164789"/>
<keyword evidence="2" id="KW-1133">Transmembrane helix</keyword>
<accession>A0A087DDI5</accession>
<comment type="caution">
    <text evidence="3">The sequence shown here is derived from an EMBL/GenBank/DDBJ whole genome shotgun (WGS) entry which is preliminary data.</text>
</comment>
<dbReference type="AlphaFoldDB" id="A0A087DDI5"/>
<dbReference type="Proteomes" id="UP000029033">
    <property type="component" value="Unassembled WGS sequence"/>
</dbReference>
<sequence length="293" mass="29779">MNDMRNMDTTDKSAKTDKTVKRPGPSAFRTAFMIAFRSMPDCGSLPALLVQMAAAPAFTALFYLMLTEAAPRVGAAAGAAAASTAMATALVPAIGACSAQASVAMASLLAEDRFTGVLPYMMLGSGSRIAPWAGRLCAGLGVSMASSCCAMLVSLLATGALPAAGLWPSMLLMMAVSLVASLGVGLLTAVLSLMFDDALLLTNLIGYVLPLVGGVVAPASVFPAPVARTVHALPITWMTDAARALTAGHPATAFACMGAGLAVGLGWAVSALVCWRMCMALSRRRGTVTGLGM</sequence>
<feature type="transmembrane region" description="Helical" evidence="2">
    <location>
        <begin position="247"/>
        <end position="275"/>
    </location>
</feature>
<dbReference type="PANTHER" id="PTHR43229">
    <property type="entry name" value="NODULATION PROTEIN J"/>
    <property type="match status" value="1"/>
</dbReference>
<feature type="transmembrane region" description="Helical" evidence="2">
    <location>
        <begin position="207"/>
        <end position="227"/>
    </location>
</feature>
<reference evidence="3 4" key="1">
    <citation type="submission" date="2014-03" db="EMBL/GenBank/DDBJ databases">
        <title>Genomics of Bifidobacteria.</title>
        <authorList>
            <person name="Ventura M."/>
            <person name="Milani C."/>
            <person name="Lugli G.A."/>
        </authorList>
    </citation>
    <scope>NUCLEOTIDE SEQUENCE [LARGE SCALE GENOMIC DNA]</scope>
    <source>
        <strain evidence="3 4">LMG 21589</strain>
    </source>
</reference>
<dbReference type="InterPro" id="IPR051784">
    <property type="entry name" value="Nod_factor_ABC_transporter"/>
</dbReference>
<evidence type="ECO:0000313" key="4">
    <source>
        <dbReference type="Proteomes" id="UP000029033"/>
    </source>
</evidence>
<feature type="transmembrane region" description="Helical" evidence="2">
    <location>
        <begin position="169"/>
        <end position="195"/>
    </location>
</feature>
<proteinExistence type="predicted"/>
<protein>
    <submittedName>
        <fullName evidence="3">ABC transporter</fullName>
    </submittedName>
</protein>
<dbReference type="PANTHER" id="PTHR43229:SF6">
    <property type="entry name" value="ABC-TYPE MULTIDRUG TRANSPORT SYSTEM, PERMEASE COMPONENT"/>
    <property type="match status" value="1"/>
</dbReference>